<organism evidence="1">
    <name type="scientific">Anguilla anguilla</name>
    <name type="common">European freshwater eel</name>
    <name type="synonym">Muraena anguilla</name>
    <dbReference type="NCBI Taxonomy" id="7936"/>
    <lineage>
        <taxon>Eukaryota</taxon>
        <taxon>Metazoa</taxon>
        <taxon>Chordata</taxon>
        <taxon>Craniata</taxon>
        <taxon>Vertebrata</taxon>
        <taxon>Euteleostomi</taxon>
        <taxon>Actinopterygii</taxon>
        <taxon>Neopterygii</taxon>
        <taxon>Teleostei</taxon>
        <taxon>Anguilliformes</taxon>
        <taxon>Anguillidae</taxon>
        <taxon>Anguilla</taxon>
    </lineage>
</organism>
<protein>
    <submittedName>
        <fullName evidence="1">Uncharacterized protein</fullName>
    </submittedName>
</protein>
<dbReference type="EMBL" id="GBXM01040248">
    <property type="protein sequence ID" value="JAH68329.1"/>
    <property type="molecule type" value="Transcribed_RNA"/>
</dbReference>
<name>A0A0E9UR46_ANGAN</name>
<reference evidence="1" key="1">
    <citation type="submission" date="2014-11" db="EMBL/GenBank/DDBJ databases">
        <authorList>
            <person name="Amaro Gonzalez C."/>
        </authorList>
    </citation>
    <scope>NUCLEOTIDE SEQUENCE</scope>
</reference>
<sequence length="55" mass="5801">MNYCDAAYDNVGSVSAFVAFCCYTPGSLRSALNAGCYLACFPAVFLKASSVEFAL</sequence>
<evidence type="ECO:0000313" key="1">
    <source>
        <dbReference type="EMBL" id="JAH68329.1"/>
    </source>
</evidence>
<dbReference type="AlphaFoldDB" id="A0A0E9UR46"/>
<proteinExistence type="predicted"/>
<accession>A0A0E9UR46</accession>
<reference evidence="1" key="2">
    <citation type="journal article" date="2015" name="Fish Shellfish Immunol.">
        <title>Early steps in the European eel (Anguilla anguilla)-Vibrio vulnificus interaction in the gills: Role of the RtxA13 toxin.</title>
        <authorList>
            <person name="Callol A."/>
            <person name="Pajuelo D."/>
            <person name="Ebbesson L."/>
            <person name="Teles M."/>
            <person name="MacKenzie S."/>
            <person name="Amaro C."/>
        </authorList>
    </citation>
    <scope>NUCLEOTIDE SEQUENCE</scope>
</reference>